<evidence type="ECO:0000256" key="1">
    <source>
        <dbReference type="SAM" id="MobiDB-lite"/>
    </source>
</evidence>
<dbReference type="GeneID" id="90644018"/>
<dbReference type="RefSeq" id="XP_065458540.1">
    <property type="nucleotide sequence ID" value="XM_065602468.1"/>
</dbReference>
<dbReference type="Proteomes" id="UP001302367">
    <property type="component" value="Chromosome 2"/>
</dbReference>
<keyword evidence="2" id="KW-0732">Signal</keyword>
<dbReference type="EMBL" id="CP134185">
    <property type="protein sequence ID" value="WPA99291.1"/>
    <property type="molecule type" value="Genomic_DNA"/>
</dbReference>
<evidence type="ECO:0008006" key="5">
    <source>
        <dbReference type="Google" id="ProtNLM"/>
    </source>
</evidence>
<evidence type="ECO:0000256" key="2">
    <source>
        <dbReference type="SAM" id="SignalP"/>
    </source>
</evidence>
<name>A0ABZ0NIA4_CERBT</name>
<sequence length="419" mass="48194">MTPIFILCLLFLSGLTYLIFRHARKSTLATSSSRHNHNGDTISNINTKDPYLDIQPLPNFDWKSTPPIRNSPLKPKYHLTMALENITLSEIVEMDNTYAERMEVRKRILDEQGEKVVMCNQEVEGSGEAVRELYEWIFGEYLWRRFPTMFKREEEKDGDGFLRNLVSDEVIPLREEDPMMALRRLGGHVDTDFLILLPSPSTPSRKSNPAEEPQEQPIYHLQAFICCFPSGFSLQNDKIGRTLAEIHAPVPGYKAKLEKSMDRFFAKLPNGKAVKRSNWAITTDEELFKEGGNHLYEHDEQETGGEKEGGGKEGKKEGGEKLDMTEEVPSSISQQRENVVIENCRLRSERQTLFRLPKTGAIVFSFKTYQYRLEDVKREGYGEELAQAIEGLERGSVPEMAFYKRQVVWGDKVREFLRS</sequence>
<feature type="chain" id="PRO_5047195851" description="HRQ family protein 2" evidence="2">
    <location>
        <begin position="17"/>
        <end position="419"/>
    </location>
</feature>
<evidence type="ECO:0000313" key="4">
    <source>
        <dbReference type="Proteomes" id="UP001302367"/>
    </source>
</evidence>
<organism evidence="3 4">
    <name type="scientific">Cercospora beticola</name>
    <name type="common">Sugarbeet leaf spot fungus</name>
    <dbReference type="NCBI Taxonomy" id="122368"/>
    <lineage>
        <taxon>Eukaryota</taxon>
        <taxon>Fungi</taxon>
        <taxon>Dikarya</taxon>
        <taxon>Ascomycota</taxon>
        <taxon>Pezizomycotina</taxon>
        <taxon>Dothideomycetes</taxon>
        <taxon>Dothideomycetidae</taxon>
        <taxon>Mycosphaerellales</taxon>
        <taxon>Mycosphaerellaceae</taxon>
        <taxon>Cercospora</taxon>
    </lineage>
</organism>
<proteinExistence type="predicted"/>
<dbReference type="InterPro" id="IPR021848">
    <property type="entry name" value="HODM_asu-like"/>
</dbReference>
<keyword evidence="4" id="KW-1185">Reference proteome</keyword>
<protein>
    <recommendedName>
        <fullName evidence="5">HRQ family protein 2</fullName>
    </recommendedName>
</protein>
<feature type="region of interest" description="Disordered" evidence="1">
    <location>
        <begin position="296"/>
        <end position="334"/>
    </location>
</feature>
<dbReference type="Pfam" id="PF11927">
    <property type="entry name" value="HODM_asu-like"/>
    <property type="match status" value="1"/>
</dbReference>
<feature type="signal peptide" evidence="2">
    <location>
        <begin position="1"/>
        <end position="16"/>
    </location>
</feature>
<reference evidence="3 4" key="1">
    <citation type="submission" date="2023-09" db="EMBL/GenBank/DDBJ databases">
        <title>Complete-Gapless Cercospora beticola genome.</title>
        <authorList>
            <person name="Wyatt N.A."/>
            <person name="Spanner R.E."/>
            <person name="Bolton M.D."/>
        </authorList>
    </citation>
    <scope>NUCLEOTIDE SEQUENCE [LARGE SCALE GENOMIC DNA]</scope>
    <source>
        <strain evidence="3">Cb09-40</strain>
    </source>
</reference>
<accession>A0ABZ0NIA4</accession>
<evidence type="ECO:0000313" key="3">
    <source>
        <dbReference type="EMBL" id="WPA99291.1"/>
    </source>
</evidence>
<feature type="compositionally biased region" description="Basic and acidic residues" evidence="1">
    <location>
        <begin position="304"/>
        <end position="324"/>
    </location>
</feature>
<gene>
    <name evidence="3" type="ORF">RHO25_003908</name>
</gene>